<feature type="domain" description="DUF1588" evidence="2">
    <location>
        <begin position="2"/>
        <end position="63"/>
    </location>
</feature>
<evidence type="ECO:0000259" key="2">
    <source>
        <dbReference type="Pfam" id="PF07627"/>
    </source>
</evidence>
<evidence type="ECO:0000259" key="1">
    <source>
        <dbReference type="Pfam" id="PF07624"/>
    </source>
</evidence>
<gene>
    <name evidence="3" type="ORF">METZ01_LOCUS454326</name>
</gene>
<reference evidence="3" key="1">
    <citation type="submission" date="2018-05" db="EMBL/GenBank/DDBJ databases">
        <authorList>
            <person name="Lanie J.A."/>
            <person name="Ng W.-L."/>
            <person name="Kazmierczak K.M."/>
            <person name="Andrzejewski T.M."/>
            <person name="Davidsen T.M."/>
            <person name="Wayne K.J."/>
            <person name="Tettelin H."/>
            <person name="Glass J.I."/>
            <person name="Rusch D."/>
            <person name="Podicherti R."/>
            <person name="Tsui H.-C.T."/>
            <person name="Winkler M.E."/>
        </authorList>
    </citation>
    <scope>NUCLEOTIDE SEQUENCE</scope>
</reference>
<feature type="domain" description="DUF1585" evidence="1">
    <location>
        <begin position="82"/>
        <end position="153"/>
    </location>
</feature>
<name>A0A383A157_9ZZZZ</name>
<dbReference type="InterPro" id="IPR013039">
    <property type="entry name" value="DUF1588"/>
</dbReference>
<sequence length="156" mass="17555">PPNPPPPDVPGVEKSVPNFEKLSVREQLAVHRKKEACADCHRSIDPWGIALERYDAIGLQREKTARRKKPVSAETILPGNYEISGLADLQKYLLKERREQFAKALVTKLLTYALGRSLKLADEPLIEELSAKFAKDDYRLSGLMENIVMSGPFLSR</sequence>
<dbReference type="InterPro" id="IPR011478">
    <property type="entry name" value="DUF1585"/>
</dbReference>
<evidence type="ECO:0008006" key="4">
    <source>
        <dbReference type="Google" id="ProtNLM"/>
    </source>
</evidence>
<dbReference type="Pfam" id="PF07624">
    <property type="entry name" value="PSD2"/>
    <property type="match status" value="1"/>
</dbReference>
<accession>A0A383A157</accession>
<dbReference type="EMBL" id="UINC01188317">
    <property type="protein sequence ID" value="SVE01472.1"/>
    <property type="molecule type" value="Genomic_DNA"/>
</dbReference>
<protein>
    <recommendedName>
        <fullName evidence="4">DUF1585 domain-containing protein</fullName>
    </recommendedName>
</protein>
<dbReference type="Pfam" id="PF07627">
    <property type="entry name" value="PSCyt3"/>
    <property type="match status" value="1"/>
</dbReference>
<proteinExistence type="predicted"/>
<organism evidence="3">
    <name type="scientific">marine metagenome</name>
    <dbReference type="NCBI Taxonomy" id="408172"/>
    <lineage>
        <taxon>unclassified sequences</taxon>
        <taxon>metagenomes</taxon>
        <taxon>ecological metagenomes</taxon>
    </lineage>
</organism>
<evidence type="ECO:0000313" key="3">
    <source>
        <dbReference type="EMBL" id="SVE01472.1"/>
    </source>
</evidence>
<dbReference type="AlphaFoldDB" id="A0A383A157"/>
<feature type="non-terminal residue" evidence="3">
    <location>
        <position position="1"/>
    </location>
</feature>